<dbReference type="GeneID" id="98405670"/>
<dbReference type="GO" id="GO:0006950">
    <property type="term" value="P:response to stress"/>
    <property type="evidence" value="ECO:0007669"/>
    <property type="project" value="TreeGrafter"/>
</dbReference>
<feature type="domain" description="HTH marR-type" evidence="5">
    <location>
        <begin position="8"/>
        <end position="141"/>
    </location>
</feature>
<dbReference type="GO" id="GO:0003677">
    <property type="term" value="F:DNA binding"/>
    <property type="evidence" value="ECO:0007669"/>
    <property type="project" value="UniProtKB-KW"/>
</dbReference>
<sequence length="169" mass="18038">MTTIDVLHFTFASRLMHAGRQWRRISHAVVTAYGISAACARPLLAIARLGGGVRQITLAEYAGIQGASLVRLLDQLCAAGMVRREADPTDRRANALWLTATGKALTEKIEAKLAQLRASVFAGINKQDFEAALRILDALSLAASSTSSTANTRPADQADATMTQSMLSP</sequence>
<evidence type="ECO:0000256" key="1">
    <source>
        <dbReference type="ARBA" id="ARBA00023015"/>
    </source>
</evidence>
<evidence type="ECO:0000313" key="7">
    <source>
        <dbReference type="Proteomes" id="UP000397656"/>
    </source>
</evidence>
<feature type="region of interest" description="Disordered" evidence="4">
    <location>
        <begin position="147"/>
        <end position="169"/>
    </location>
</feature>
<gene>
    <name evidence="6" type="ORF">F7R26_032410</name>
</gene>
<evidence type="ECO:0000256" key="3">
    <source>
        <dbReference type="ARBA" id="ARBA00023163"/>
    </source>
</evidence>
<dbReference type="SMART" id="SM00347">
    <property type="entry name" value="HTH_MARR"/>
    <property type="match status" value="1"/>
</dbReference>
<dbReference type="InterPro" id="IPR000835">
    <property type="entry name" value="HTH_MarR-typ"/>
</dbReference>
<dbReference type="PANTHER" id="PTHR33164">
    <property type="entry name" value="TRANSCRIPTIONAL REGULATOR, MARR FAMILY"/>
    <property type="match status" value="1"/>
</dbReference>
<dbReference type="PANTHER" id="PTHR33164:SF64">
    <property type="entry name" value="TRANSCRIPTIONAL REGULATOR SLYA"/>
    <property type="match status" value="1"/>
</dbReference>
<dbReference type="PRINTS" id="PR00598">
    <property type="entry name" value="HTHMARR"/>
</dbReference>
<feature type="compositionally biased region" description="Polar residues" evidence="4">
    <location>
        <begin position="160"/>
        <end position="169"/>
    </location>
</feature>
<evidence type="ECO:0000259" key="5">
    <source>
        <dbReference type="PROSITE" id="PS50995"/>
    </source>
</evidence>
<organism evidence="6 7">
    <name type="scientific">Cupriavidus basilensis</name>
    <dbReference type="NCBI Taxonomy" id="68895"/>
    <lineage>
        <taxon>Bacteria</taxon>
        <taxon>Pseudomonadati</taxon>
        <taxon>Pseudomonadota</taxon>
        <taxon>Betaproteobacteria</taxon>
        <taxon>Burkholderiales</taxon>
        <taxon>Burkholderiaceae</taxon>
        <taxon>Cupriavidus</taxon>
    </lineage>
</organism>
<evidence type="ECO:0000313" key="6">
    <source>
        <dbReference type="EMBL" id="QOT79428.1"/>
    </source>
</evidence>
<name>A0A643FTX6_9BURK</name>
<dbReference type="Pfam" id="PF12802">
    <property type="entry name" value="MarR_2"/>
    <property type="match status" value="1"/>
</dbReference>
<dbReference type="SUPFAM" id="SSF46785">
    <property type="entry name" value="Winged helix' DNA-binding domain"/>
    <property type="match status" value="1"/>
</dbReference>
<dbReference type="InterPro" id="IPR036390">
    <property type="entry name" value="WH_DNA-bd_sf"/>
</dbReference>
<dbReference type="InterPro" id="IPR039422">
    <property type="entry name" value="MarR/SlyA-like"/>
</dbReference>
<dbReference type="Gene3D" id="1.10.10.10">
    <property type="entry name" value="Winged helix-like DNA-binding domain superfamily/Winged helix DNA-binding domain"/>
    <property type="match status" value="1"/>
</dbReference>
<proteinExistence type="predicted"/>
<evidence type="ECO:0000256" key="4">
    <source>
        <dbReference type="SAM" id="MobiDB-lite"/>
    </source>
</evidence>
<dbReference type="GO" id="GO:0003700">
    <property type="term" value="F:DNA-binding transcription factor activity"/>
    <property type="evidence" value="ECO:0007669"/>
    <property type="project" value="InterPro"/>
</dbReference>
<dbReference type="AlphaFoldDB" id="A0A643FTX6"/>
<evidence type="ECO:0000256" key="2">
    <source>
        <dbReference type="ARBA" id="ARBA00023125"/>
    </source>
</evidence>
<dbReference type="EMBL" id="CP062804">
    <property type="protein sequence ID" value="QOT79428.1"/>
    <property type="molecule type" value="Genomic_DNA"/>
</dbReference>
<keyword evidence="2" id="KW-0238">DNA-binding</keyword>
<dbReference type="InterPro" id="IPR036388">
    <property type="entry name" value="WH-like_DNA-bd_sf"/>
</dbReference>
<accession>A0A643FTX6</accession>
<dbReference type="PROSITE" id="PS50995">
    <property type="entry name" value="HTH_MARR_2"/>
    <property type="match status" value="1"/>
</dbReference>
<dbReference type="RefSeq" id="WP_150986666.1">
    <property type="nucleotide sequence ID" value="NZ_CP062804.1"/>
</dbReference>
<keyword evidence="1" id="KW-0805">Transcription regulation</keyword>
<protein>
    <submittedName>
        <fullName evidence="6">Winged helix-turn-helix transcriptional regulator</fullName>
    </submittedName>
</protein>
<keyword evidence="3" id="KW-0804">Transcription</keyword>
<reference evidence="6 7" key="1">
    <citation type="submission" date="2020-10" db="EMBL/GenBank/DDBJ databases">
        <title>Complete genome sequence of Cupriavidus basilensis CCUG 49340T.</title>
        <authorList>
            <person name="Salva-Serra F."/>
            <person name="Donoso R.A."/>
            <person name="Cho K.H."/>
            <person name="Yoo J.A."/>
            <person name="Lee K."/>
            <person name="Yoon S.-H."/>
            <person name="Perez-Pantoja D."/>
            <person name="Moore E.R.B."/>
        </authorList>
    </citation>
    <scope>NUCLEOTIDE SEQUENCE [LARGE SCALE GENOMIC DNA]</scope>
    <source>
        <strain evidence="7">CCUG 49340</strain>
    </source>
</reference>
<dbReference type="Proteomes" id="UP000397656">
    <property type="component" value="Chromosome 2"/>
</dbReference>